<dbReference type="SUPFAM" id="SSF48403">
    <property type="entry name" value="Ankyrin repeat"/>
    <property type="match status" value="1"/>
</dbReference>
<evidence type="ECO:0000313" key="5">
    <source>
        <dbReference type="Proteomes" id="UP001217089"/>
    </source>
</evidence>
<feature type="repeat" description="ANK" evidence="3">
    <location>
        <begin position="11"/>
        <end position="43"/>
    </location>
</feature>
<dbReference type="Proteomes" id="UP001217089">
    <property type="component" value="Unassembled WGS sequence"/>
</dbReference>
<reference evidence="4 5" key="1">
    <citation type="submission" date="2022-12" db="EMBL/GenBank/DDBJ databases">
        <title>Chromosome-level genome of Tegillarca granosa.</title>
        <authorList>
            <person name="Kim J."/>
        </authorList>
    </citation>
    <scope>NUCLEOTIDE SEQUENCE [LARGE SCALE GENOMIC DNA]</scope>
    <source>
        <strain evidence="4">Teg-2019</strain>
        <tissue evidence="4">Adductor muscle</tissue>
    </source>
</reference>
<dbReference type="InterPro" id="IPR002110">
    <property type="entry name" value="Ankyrin_rpt"/>
</dbReference>
<organism evidence="4 5">
    <name type="scientific">Tegillarca granosa</name>
    <name type="common">Malaysian cockle</name>
    <name type="synonym">Anadara granosa</name>
    <dbReference type="NCBI Taxonomy" id="220873"/>
    <lineage>
        <taxon>Eukaryota</taxon>
        <taxon>Metazoa</taxon>
        <taxon>Spiralia</taxon>
        <taxon>Lophotrochozoa</taxon>
        <taxon>Mollusca</taxon>
        <taxon>Bivalvia</taxon>
        <taxon>Autobranchia</taxon>
        <taxon>Pteriomorphia</taxon>
        <taxon>Arcoida</taxon>
        <taxon>Arcoidea</taxon>
        <taxon>Arcidae</taxon>
        <taxon>Tegillarca</taxon>
    </lineage>
</organism>
<gene>
    <name evidence="4" type="ORF">KUTeg_016110</name>
</gene>
<evidence type="ECO:0000256" key="3">
    <source>
        <dbReference type="PROSITE-ProRule" id="PRU00023"/>
    </source>
</evidence>
<dbReference type="EMBL" id="JARBDR010000813">
    <property type="protein sequence ID" value="KAJ8305565.1"/>
    <property type="molecule type" value="Genomic_DNA"/>
</dbReference>
<dbReference type="PANTHER" id="PTHR24198">
    <property type="entry name" value="ANKYRIN REPEAT AND PROTEIN KINASE DOMAIN-CONTAINING PROTEIN"/>
    <property type="match status" value="1"/>
</dbReference>
<dbReference type="Pfam" id="PF12796">
    <property type="entry name" value="Ank_2"/>
    <property type="match status" value="1"/>
</dbReference>
<dbReference type="Gene3D" id="1.25.40.20">
    <property type="entry name" value="Ankyrin repeat-containing domain"/>
    <property type="match status" value="1"/>
</dbReference>
<evidence type="ECO:0000256" key="2">
    <source>
        <dbReference type="ARBA" id="ARBA00023043"/>
    </source>
</evidence>
<dbReference type="PANTHER" id="PTHR24198:SF165">
    <property type="entry name" value="ANKYRIN REPEAT-CONTAINING PROTEIN-RELATED"/>
    <property type="match status" value="1"/>
</dbReference>
<keyword evidence="5" id="KW-1185">Reference proteome</keyword>
<evidence type="ECO:0000256" key="1">
    <source>
        <dbReference type="ARBA" id="ARBA00022737"/>
    </source>
</evidence>
<name>A0ABQ9EQ82_TEGGR</name>
<feature type="repeat" description="ANK" evidence="3">
    <location>
        <begin position="77"/>
        <end position="109"/>
    </location>
</feature>
<sequence length="664" mass="76695">MCKYFVYTQEDGTTPLMKACNRRNFVVQKLLLLCGADPNIRDLRGITALHIVAESGDIDSMKLLIAYQAAIDTADKFGCTPLHYASNRKQLEASDLLIFCGADAYEEDEWWRTPMTVCADSDIMGALKESEMVLNGIKNKDIFIQTVELESNKTYILENLELTIAVPETFKTNSLSFLCRRIRPEYSHPSLRPKGRELLISDTFEYRISTVQINGTVTLEIPLYDFPDPFEEVYMKTDKKPDIDVDEKLTEIHRVVNEANPSKLRWFCRATIDITKFSAFNLVTFPKVENFRVGQEGGKFSSKVDKFVHMSVEPDTFEEEGTLSLEVIPSPSYRKDVYKDIVSVSHFYDITFNASVGHIIPENMTLFLPLPQYYSGDGDLYLLSARMTSNHYVDDIFADDDEILDSWELLDKNPATRRGKIITQLPHLSIFVLAETKKNLTTDEIKLQTDSLLRRASKRKTFIVFFSLLKPIGYDIYDLVVECTTPQKRLERVNYWLSKRYLHQSNESVKEFDAQPGKEFHITIKGNIKQFGFVDSYDVRLQFHPKRRNFQRLQVTMKNKDQVSKGLIYIREFNIETDQKVPVTNIDVHLTGEPFIEDIVPVKSMQTKESTKFKGFTRDKFLRSLAHLIEDDWVKISLMLGLSYKTVDDIRMQSLQATYEEQDI</sequence>
<evidence type="ECO:0000313" key="4">
    <source>
        <dbReference type="EMBL" id="KAJ8305565.1"/>
    </source>
</evidence>
<keyword evidence="1" id="KW-0677">Repeat</keyword>
<protein>
    <recommendedName>
        <fullName evidence="6">ANK_REP_REGION domain-containing protein</fullName>
    </recommendedName>
</protein>
<dbReference type="InterPro" id="IPR036770">
    <property type="entry name" value="Ankyrin_rpt-contain_sf"/>
</dbReference>
<dbReference type="PROSITE" id="PS50297">
    <property type="entry name" value="ANK_REP_REGION"/>
    <property type="match status" value="3"/>
</dbReference>
<accession>A0ABQ9EQ82</accession>
<dbReference type="Gene3D" id="2.60.220.30">
    <property type="match status" value="1"/>
</dbReference>
<keyword evidence="2 3" id="KW-0040">ANK repeat</keyword>
<proteinExistence type="predicted"/>
<comment type="caution">
    <text evidence="4">The sequence shown here is derived from an EMBL/GenBank/DDBJ whole genome shotgun (WGS) entry which is preliminary data.</text>
</comment>
<dbReference type="SMART" id="SM00248">
    <property type="entry name" value="ANK"/>
    <property type="match status" value="3"/>
</dbReference>
<evidence type="ECO:0008006" key="6">
    <source>
        <dbReference type="Google" id="ProtNLM"/>
    </source>
</evidence>
<feature type="repeat" description="ANK" evidence="3">
    <location>
        <begin position="44"/>
        <end position="76"/>
    </location>
</feature>
<dbReference type="PROSITE" id="PS50088">
    <property type="entry name" value="ANK_REPEAT"/>
    <property type="match status" value="3"/>
</dbReference>